<keyword evidence="3" id="KW-1185">Reference proteome</keyword>
<organism evidence="2 3">
    <name type="scientific">Jatropha curcas</name>
    <name type="common">Barbados nut</name>
    <dbReference type="NCBI Taxonomy" id="180498"/>
    <lineage>
        <taxon>Eukaryota</taxon>
        <taxon>Viridiplantae</taxon>
        <taxon>Streptophyta</taxon>
        <taxon>Embryophyta</taxon>
        <taxon>Tracheophyta</taxon>
        <taxon>Spermatophyta</taxon>
        <taxon>Magnoliopsida</taxon>
        <taxon>eudicotyledons</taxon>
        <taxon>Gunneridae</taxon>
        <taxon>Pentapetalae</taxon>
        <taxon>rosids</taxon>
        <taxon>fabids</taxon>
        <taxon>Malpighiales</taxon>
        <taxon>Euphorbiaceae</taxon>
        <taxon>Crotonoideae</taxon>
        <taxon>Jatropheae</taxon>
        <taxon>Jatropha</taxon>
    </lineage>
</organism>
<evidence type="ECO:0000313" key="3">
    <source>
        <dbReference type="Proteomes" id="UP000027138"/>
    </source>
</evidence>
<accession>A0A067LDE1</accession>
<dbReference type="AlphaFoldDB" id="A0A067LDE1"/>
<gene>
    <name evidence="2" type="ORF">JCGZ_01897</name>
</gene>
<evidence type="ECO:0000313" key="2">
    <source>
        <dbReference type="EMBL" id="KDP42109.1"/>
    </source>
</evidence>
<protein>
    <submittedName>
        <fullName evidence="2">Uncharacterized protein</fullName>
    </submittedName>
</protein>
<keyword evidence="1" id="KW-0175">Coiled coil</keyword>
<reference evidence="2 3" key="1">
    <citation type="journal article" date="2014" name="PLoS ONE">
        <title>Global Analysis of Gene Expression Profiles in Physic Nut (Jatropha curcas L.) Seedlings Exposed to Salt Stress.</title>
        <authorList>
            <person name="Zhang L."/>
            <person name="Zhang C."/>
            <person name="Wu P."/>
            <person name="Chen Y."/>
            <person name="Li M."/>
            <person name="Jiang H."/>
            <person name="Wu G."/>
        </authorList>
    </citation>
    <scope>NUCLEOTIDE SEQUENCE [LARGE SCALE GENOMIC DNA]</scope>
    <source>
        <strain evidence="3">cv. GZQX0401</strain>
        <tissue evidence="2">Young leaves</tissue>
    </source>
</reference>
<dbReference type="Proteomes" id="UP000027138">
    <property type="component" value="Unassembled WGS sequence"/>
</dbReference>
<feature type="coiled-coil region" evidence="1">
    <location>
        <begin position="252"/>
        <end position="286"/>
    </location>
</feature>
<dbReference type="EMBL" id="KK914312">
    <property type="protein sequence ID" value="KDP42109.1"/>
    <property type="molecule type" value="Genomic_DNA"/>
</dbReference>
<proteinExistence type="predicted"/>
<evidence type="ECO:0000256" key="1">
    <source>
        <dbReference type="SAM" id="Coils"/>
    </source>
</evidence>
<sequence length="367" mass="42332">MVSSSDEEMPSLAQLYQEEIIEANEAEGGKAMVRVENIRVFDVPSDISEGELLVVSTKYDLGSEYKLTRPGLDVQANTPLDDEESMILYDEDLRSRVRFPLSEPLRSFFNEHRITVSQLHPNNLKIVELACRDGTMLTVRGMDRLYRLQHRPTEDHCFLQARKDCNLFYKSSKISSLKNWKHKFFIIHRAGGFGVPISGLANSQSATLLRTSDDLKCVELIKSRGLRTMNLKQIIAEGYQVRPYSGPISPQSSDLESKVSDLENKAKEMEKELQRYRDQEGAEKDDLAKACLSLRANILLKLRARQPKVDCDWWMRFILTRLMKKMEVARRPKVTMYHMIRTGRVRLLGQKRMRTPMPSPLRGEMMM</sequence>
<name>A0A067LDE1_JATCU</name>